<dbReference type="Proteomes" id="UP001164250">
    <property type="component" value="Chromosome 15"/>
</dbReference>
<proteinExistence type="predicted"/>
<name>A0ACC0ZPR3_9ROSI</name>
<accession>A0ACC0ZPR3</accession>
<reference evidence="2" key="1">
    <citation type="journal article" date="2023" name="G3 (Bethesda)">
        <title>Genome assembly and association tests identify interacting loci associated with vigor, precocity, and sex in interspecific pistachio rootstocks.</title>
        <authorList>
            <person name="Palmer W."/>
            <person name="Jacygrad E."/>
            <person name="Sagayaradj S."/>
            <person name="Cavanaugh K."/>
            <person name="Han R."/>
            <person name="Bertier L."/>
            <person name="Beede B."/>
            <person name="Kafkas S."/>
            <person name="Golino D."/>
            <person name="Preece J."/>
            <person name="Michelmore R."/>
        </authorList>
    </citation>
    <scope>NUCLEOTIDE SEQUENCE [LARGE SCALE GENOMIC DNA]</scope>
</reference>
<evidence type="ECO:0000313" key="1">
    <source>
        <dbReference type="EMBL" id="KAJ0074757.1"/>
    </source>
</evidence>
<sequence>MHKAVKNAMLLLTIKTLKVVLPTVDSPFNGPTCRTQPQGFVPAVKFSQFSSVSITQGPEFFQIAQIFFFCQGKKPQDLLICLRRGQVAQFLAACKVGSLRAFHTVAHINPLEFSSIGKQLNHPRLLKIPLARLLHHELHHIKIPFLCKLRKFTSDIMVKLNSCPRISLLEQHSTSAFP</sequence>
<protein>
    <submittedName>
        <fullName evidence="1">Uncharacterized protein</fullName>
    </submittedName>
</protein>
<comment type="caution">
    <text evidence="1">The sequence shown here is derived from an EMBL/GenBank/DDBJ whole genome shotgun (WGS) entry which is preliminary data.</text>
</comment>
<organism evidence="1 2">
    <name type="scientific">Pistacia atlantica</name>
    <dbReference type="NCBI Taxonomy" id="434234"/>
    <lineage>
        <taxon>Eukaryota</taxon>
        <taxon>Viridiplantae</taxon>
        <taxon>Streptophyta</taxon>
        <taxon>Embryophyta</taxon>
        <taxon>Tracheophyta</taxon>
        <taxon>Spermatophyta</taxon>
        <taxon>Magnoliopsida</taxon>
        <taxon>eudicotyledons</taxon>
        <taxon>Gunneridae</taxon>
        <taxon>Pentapetalae</taxon>
        <taxon>rosids</taxon>
        <taxon>malvids</taxon>
        <taxon>Sapindales</taxon>
        <taxon>Anacardiaceae</taxon>
        <taxon>Pistacia</taxon>
    </lineage>
</organism>
<dbReference type="EMBL" id="CM047910">
    <property type="protein sequence ID" value="KAJ0074757.1"/>
    <property type="molecule type" value="Genomic_DNA"/>
</dbReference>
<gene>
    <name evidence="1" type="ORF">Patl1_34059</name>
</gene>
<evidence type="ECO:0000313" key="2">
    <source>
        <dbReference type="Proteomes" id="UP001164250"/>
    </source>
</evidence>
<keyword evidence="2" id="KW-1185">Reference proteome</keyword>